<organism evidence="1 2">
    <name type="scientific">Caerostris darwini</name>
    <dbReference type="NCBI Taxonomy" id="1538125"/>
    <lineage>
        <taxon>Eukaryota</taxon>
        <taxon>Metazoa</taxon>
        <taxon>Ecdysozoa</taxon>
        <taxon>Arthropoda</taxon>
        <taxon>Chelicerata</taxon>
        <taxon>Arachnida</taxon>
        <taxon>Araneae</taxon>
        <taxon>Araneomorphae</taxon>
        <taxon>Entelegynae</taxon>
        <taxon>Araneoidea</taxon>
        <taxon>Araneidae</taxon>
        <taxon>Caerostris</taxon>
    </lineage>
</organism>
<comment type="caution">
    <text evidence="1">The sequence shown here is derived from an EMBL/GenBank/DDBJ whole genome shotgun (WGS) entry which is preliminary data.</text>
</comment>
<name>A0AAV4MZV5_9ARAC</name>
<evidence type="ECO:0000313" key="2">
    <source>
        <dbReference type="Proteomes" id="UP001054837"/>
    </source>
</evidence>
<dbReference type="Proteomes" id="UP001054837">
    <property type="component" value="Unassembled WGS sequence"/>
</dbReference>
<proteinExistence type="predicted"/>
<accession>A0AAV4MZV5</accession>
<reference evidence="1 2" key="1">
    <citation type="submission" date="2021-06" db="EMBL/GenBank/DDBJ databases">
        <title>Caerostris darwini draft genome.</title>
        <authorList>
            <person name="Kono N."/>
            <person name="Arakawa K."/>
        </authorList>
    </citation>
    <scope>NUCLEOTIDE SEQUENCE [LARGE SCALE GENOMIC DNA]</scope>
</reference>
<keyword evidence="2" id="KW-1185">Reference proteome</keyword>
<dbReference type="EMBL" id="BPLQ01001069">
    <property type="protein sequence ID" value="GIX78025.1"/>
    <property type="molecule type" value="Genomic_DNA"/>
</dbReference>
<gene>
    <name evidence="1" type="ORF">CDAR_242621</name>
</gene>
<protein>
    <submittedName>
        <fullName evidence="1">Uncharacterized protein</fullName>
    </submittedName>
</protein>
<sequence>MQFDSKHAKLHFLPFTLHANELINIFHQPKRDTPFPCNFTHRKESFGLITAKSLSKEYLAAKGESQLFPTEKQFWEPILEGAPSSKREDYSFLTRRGAEFP</sequence>
<evidence type="ECO:0000313" key="1">
    <source>
        <dbReference type="EMBL" id="GIX78025.1"/>
    </source>
</evidence>
<dbReference type="AlphaFoldDB" id="A0AAV4MZV5"/>